<dbReference type="Proteomes" id="UP001595617">
    <property type="component" value="Unassembled WGS sequence"/>
</dbReference>
<organism evidence="16 17">
    <name type="scientific">Saccharospirillum mangrovi</name>
    <dbReference type="NCBI Taxonomy" id="2161747"/>
    <lineage>
        <taxon>Bacteria</taxon>
        <taxon>Pseudomonadati</taxon>
        <taxon>Pseudomonadota</taxon>
        <taxon>Gammaproteobacteria</taxon>
        <taxon>Oceanospirillales</taxon>
        <taxon>Saccharospirillaceae</taxon>
        <taxon>Saccharospirillum</taxon>
    </lineage>
</organism>
<name>A0ABV7ZW94_9GAMM</name>
<feature type="domain" description="Phospholipid/glycerol acyltransferase" evidence="15">
    <location>
        <begin position="287"/>
        <end position="414"/>
    </location>
</feature>
<evidence type="ECO:0000256" key="6">
    <source>
        <dbReference type="ARBA" id="ARBA00013432"/>
    </source>
</evidence>
<evidence type="ECO:0000256" key="2">
    <source>
        <dbReference type="ARBA" id="ARBA00004765"/>
    </source>
</evidence>
<evidence type="ECO:0000256" key="12">
    <source>
        <dbReference type="ARBA" id="ARBA00023315"/>
    </source>
</evidence>
<keyword evidence="7 14" id="KW-1003">Cell membrane</keyword>
<feature type="short sequence motif" description="HXXXXD motif" evidence="14">
    <location>
        <begin position="292"/>
        <end position="297"/>
    </location>
</feature>
<comment type="similarity">
    <text evidence="4 14">Belongs to the GPAT/DAPAT family.</text>
</comment>
<dbReference type="EMBL" id="JBHRYR010000002">
    <property type="protein sequence ID" value="MFC3852430.1"/>
    <property type="molecule type" value="Genomic_DNA"/>
</dbReference>
<keyword evidence="17" id="KW-1185">Reference proteome</keyword>
<keyword evidence="9 14" id="KW-0472">Membrane</keyword>
<dbReference type="Pfam" id="PF19277">
    <property type="entry name" value="GPAT_C"/>
    <property type="match status" value="1"/>
</dbReference>
<dbReference type="InterPro" id="IPR041728">
    <property type="entry name" value="GPAT/DHAPAT_LPLAT"/>
</dbReference>
<dbReference type="NCBIfam" id="TIGR03703">
    <property type="entry name" value="plsB"/>
    <property type="match status" value="1"/>
</dbReference>
<sequence>MWYTLLKRLVGAWIRFDHSMSVALPELEDPATTLFVLRRESLTDRIAADLFIERMGLYPVNNSTSPIVFLELKPRHLRRLKAQGETSALAQQCRAVFESSDHHTHVVPISVFWGRAPTKEKSFFKILFSDRWSIPGPVRKFFTVLVNGRSTFVEVNAPVSLRALLDDTQDAPRFTRKVQRVLRVHFNRVRLGVLGPDLSHRRTMMTQILNSAPVREAVAHHTRTQKTTPDKSRQVATQYLEEIMADISYSTVRILDIFLSRLWNKIYNGIRINNIAVVKEAAQHSSVIYVPCHRSHIDYLLLSYSLHSQGVPIPHIAAGKNLNMPIVGPILRRGGAFFMRRTFGGDKLYTAVFNEYLHLMFTRGNAVEYFVEGGRSRTGRTLEPKAGMLGMTVKSYLRDPSLPMTFIPVYIGYEKVFEANSYLKELRGKEKKSESVLDVLGTLRRLKNYGEVSLNFGSPIALHEVLDAQEPDWRTHDITKDTRPNWLGPVIQTLSDEVAFRINQAAAINPINLIGTVLLASSNRALDEHAIAQQAQFYINLLHSAPYSTTMTYPDGKPSDWLAHAVKMKMVQRIEHPMGDLYNLNDHQAVLMTYYRNNIIHLLALPALLCCGLQIHGTAKTRESLMRHLVLIYSYVRNELFIHWDTEQAVAMAERYLDVLIENGLIVAQGDKLTPSSKPNEAVQFIALARLMQPTLERYYLTLSVLQAAGQHDLTVSELETKAQQLAQRMSILNGLNAPEFFDKTLFKRFLSTLKQKAVIKTDEQQRIGFDERVPEAVIAAESLLDAELIRNVRWLMDTPEQPPQ</sequence>
<evidence type="ECO:0000256" key="13">
    <source>
        <dbReference type="ARBA" id="ARBA00048427"/>
    </source>
</evidence>
<evidence type="ECO:0000256" key="3">
    <source>
        <dbReference type="ARBA" id="ARBA00005189"/>
    </source>
</evidence>
<keyword evidence="11 14" id="KW-1208">Phospholipid metabolism</keyword>
<evidence type="ECO:0000256" key="11">
    <source>
        <dbReference type="ARBA" id="ARBA00023264"/>
    </source>
</evidence>
<keyword evidence="12 14" id="KW-0012">Acyltransferase</keyword>
<comment type="catalytic activity">
    <reaction evidence="13 14">
        <text>sn-glycerol 3-phosphate + an acyl-CoA = a 1-acyl-sn-glycero-3-phosphate + CoA</text>
        <dbReference type="Rhea" id="RHEA:15325"/>
        <dbReference type="ChEBI" id="CHEBI:57287"/>
        <dbReference type="ChEBI" id="CHEBI:57597"/>
        <dbReference type="ChEBI" id="CHEBI:57970"/>
        <dbReference type="ChEBI" id="CHEBI:58342"/>
        <dbReference type="EC" id="2.3.1.15"/>
    </reaction>
</comment>
<evidence type="ECO:0000256" key="14">
    <source>
        <dbReference type="HAMAP-Rule" id="MF_00393"/>
    </source>
</evidence>
<evidence type="ECO:0000256" key="1">
    <source>
        <dbReference type="ARBA" id="ARBA00004413"/>
    </source>
</evidence>
<dbReference type="RefSeq" id="WP_380694551.1">
    <property type="nucleotide sequence ID" value="NZ_JBHRYR010000002.1"/>
</dbReference>
<evidence type="ECO:0000256" key="9">
    <source>
        <dbReference type="ARBA" id="ARBA00023136"/>
    </source>
</evidence>
<dbReference type="SUPFAM" id="SSF69593">
    <property type="entry name" value="Glycerol-3-phosphate (1)-acyltransferase"/>
    <property type="match status" value="1"/>
</dbReference>
<dbReference type="InterPro" id="IPR022284">
    <property type="entry name" value="GPAT/DHAPAT"/>
</dbReference>
<evidence type="ECO:0000313" key="16">
    <source>
        <dbReference type="EMBL" id="MFC3852430.1"/>
    </source>
</evidence>
<comment type="domain">
    <text evidence="14">The HXXXXD motif is essential for acyltransferase activity and may constitute the binding site for the phosphate moiety of the glycerol-3-phosphate.</text>
</comment>
<evidence type="ECO:0000256" key="5">
    <source>
        <dbReference type="ARBA" id="ARBA00013113"/>
    </source>
</evidence>
<dbReference type="PIRSF" id="PIRSF500064">
    <property type="entry name" value="GPAT"/>
    <property type="match status" value="1"/>
</dbReference>
<evidence type="ECO:0000256" key="8">
    <source>
        <dbReference type="ARBA" id="ARBA00022679"/>
    </source>
</evidence>
<dbReference type="EC" id="2.3.1.15" evidence="5 14"/>
<protein>
    <recommendedName>
        <fullName evidence="6 14">Glycerol-3-phosphate acyltransferase</fullName>
        <shortName evidence="14">GPAT</shortName>
        <ecNumber evidence="5 14">2.3.1.15</ecNumber>
    </recommendedName>
</protein>
<dbReference type="HAMAP" id="MF_00393">
    <property type="entry name" value="Glyc3P_acyltrans"/>
    <property type="match status" value="1"/>
</dbReference>
<dbReference type="GO" id="GO:0004366">
    <property type="term" value="F:glycerol-3-phosphate O-acyltransferase activity"/>
    <property type="evidence" value="ECO:0007669"/>
    <property type="project" value="UniProtKB-EC"/>
</dbReference>
<comment type="subcellular location">
    <subcellularLocation>
        <location evidence="1 14">Cell membrane</location>
        <topology evidence="1 14">Peripheral membrane protein</topology>
        <orientation evidence="1 14">Cytoplasmic side</orientation>
    </subcellularLocation>
</comment>
<evidence type="ECO:0000256" key="10">
    <source>
        <dbReference type="ARBA" id="ARBA00023209"/>
    </source>
</evidence>
<dbReference type="InterPro" id="IPR002123">
    <property type="entry name" value="Plipid/glycerol_acylTrfase"/>
</dbReference>
<dbReference type="Pfam" id="PF01553">
    <property type="entry name" value="Acyltransferase"/>
    <property type="match status" value="1"/>
</dbReference>
<comment type="caution">
    <text evidence="16">The sequence shown here is derived from an EMBL/GenBank/DDBJ whole genome shotgun (WGS) entry which is preliminary data.</text>
</comment>
<keyword evidence="10 14" id="KW-0594">Phospholipid biosynthesis</keyword>
<dbReference type="InterPro" id="IPR028354">
    <property type="entry name" value="GPAT_PlsB"/>
</dbReference>
<dbReference type="InterPro" id="IPR045520">
    <property type="entry name" value="GPAT/DHAPAT_C"/>
</dbReference>
<comment type="pathway">
    <text evidence="3">Lipid metabolism.</text>
</comment>
<keyword evidence="8 14" id="KW-0808">Transferase</keyword>
<evidence type="ECO:0000259" key="15">
    <source>
        <dbReference type="SMART" id="SM00563"/>
    </source>
</evidence>
<dbReference type="SMART" id="SM00563">
    <property type="entry name" value="PlsC"/>
    <property type="match status" value="1"/>
</dbReference>
<dbReference type="PANTHER" id="PTHR12563">
    <property type="entry name" value="GLYCEROL-3-PHOSPHATE ACYLTRANSFERASE"/>
    <property type="match status" value="1"/>
</dbReference>
<evidence type="ECO:0000256" key="4">
    <source>
        <dbReference type="ARBA" id="ARBA00007937"/>
    </source>
</evidence>
<proteinExistence type="inferred from homology"/>
<dbReference type="CDD" id="cd07993">
    <property type="entry name" value="LPLAT_DHAPAT-like"/>
    <property type="match status" value="1"/>
</dbReference>
<reference evidence="17" key="1">
    <citation type="journal article" date="2019" name="Int. J. Syst. Evol. Microbiol.">
        <title>The Global Catalogue of Microorganisms (GCM) 10K type strain sequencing project: providing services to taxonomists for standard genome sequencing and annotation.</title>
        <authorList>
            <consortium name="The Broad Institute Genomics Platform"/>
            <consortium name="The Broad Institute Genome Sequencing Center for Infectious Disease"/>
            <person name="Wu L."/>
            <person name="Ma J."/>
        </authorList>
    </citation>
    <scope>NUCLEOTIDE SEQUENCE [LARGE SCALE GENOMIC DNA]</scope>
    <source>
        <strain evidence="17">IBRC 10765</strain>
    </source>
</reference>
<comment type="pathway">
    <text evidence="2 14">Phospholipid metabolism; CDP-diacylglycerol biosynthesis; CDP-diacylglycerol from sn-glycerol 3-phosphate: step 1/3.</text>
</comment>
<keyword evidence="14" id="KW-0443">Lipid metabolism</keyword>
<evidence type="ECO:0000313" key="17">
    <source>
        <dbReference type="Proteomes" id="UP001595617"/>
    </source>
</evidence>
<dbReference type="PANTHER" id="PTHR12563:SF17">
    <property type="entry name" value="DIHYDROXYACETONE PHOSPHATE ACYLTRANSFERASE"/>
    <property type="match status" value="1"/>
</dbReference>
<evidence type="ECO:0000256" key="7">
    <source>
        <dbReference type="ARBA" id="ARBA00022475"/>
    </source>
</evidence>
<accession>A0ABV7ZW94</accession>
<dbReference type="NCBIfam" id="NF003441">
    <property type="entry name" value="PRK04974.1"/>
    <property type="match status" value="1"/>
</dbReference>
<keyword evidence="14" id="KW-0444">Lipid biosynthesis</keyword>
<gene>
    <name evidence="14 16" type="primary">plsB</name>
    <name evidence="16" type="ORF">ACFOOG_06245</name>
</gene>
<dbReference type="PIRSF" id="PIRSF000437">
    <property type="entry name" value="GPAT_DHAPAT"/>
    <property type="match status" value="1"/>
</dbReference>